<dbReference type="GO" id="GO:0004136">
    <property type="term" value="F:deoxyadenosine kinase activity"/>
    <property type="evidence" value="ECO:0007669"/>
    <property type="project" value="UniProtKB-EC"/>
</dbReference>
<dbReference type="PANTHER" id="PTHR10513">
    <property type="entry name" value="DEOXYNUCLEOSIDE KINASE"/>
    <property type="match status" value="1"/>
</dbReference>
<dbReference type="InterPro" id="IPR031314">
    <property type="entry name" value="DNK_dom"/>
</dbReference>
<dbReference type="GO" id="GO:0005737">
    <property type="term" value="C:cytoplasm"/>
    <property type="evidence" value="ECO:0007669"/>
    <property type="project" value="TreeGrafter"/>
</dbReference>
<dbReference type="CDD" id="cd01673">
    <property type="entry name" value="dNK"/>
    <property type="match status" value="1"/>
</dbReference>
<evidence type="ECO:0000259" key="1">
    <source>
        <dbReference type="Pfam" id="PF01712"/>
    </source>
</evidence>
<reference evidence="2" key="1">
    <citation type="submission" date="2018-06" db="EMBL/GenBank/DDBJ databases">
        <authorList>
            <person name="Zhirakovskaya E."/>
        </authorList>
    </citation>
    <scope>NUCLEOTIDE SEQUENCE</scope>
</reference>
<protein>
    <submittedName>
        <fullName evidence="2">2-amino-4-hydroxy-6-hydroxymethyldihydropteridine pyrophosphokinase / Deoxyadenosine kinase @ Deoxyguanosine kinase</fullName>
        <ecNumber evidence="2">2.7.1.113</ecNumber>
        <ecNumber evidence="2">2.7.1.76</ecNumber>
        <ecNumber evidence="2">2.7.6.3</ecNumber>
    </submittedName>
</protein>
<dbReference type="EC" id="2.7.1.113" evidence="2"/>
<proteinExistence type="predicted"/>
<dbReference type="InterPro" id="IPR027417">
    <property type="entry name" value="P-loop_NTPase"/>
</dbReference>
<name>A0A3B0U9K8_9ZZZZ</name>
<gene>
    <name evidence="2" type="ORF">MNBD_BACTEROID07-706</name>
</gene>
<dbReference type="Pfam" id="PF01712">
    <property type="entry name" value="dNK"/>
    <property type="match status" value="1"/>
</dbReference>
<evidence type="ECO:0000313" key="2">
    <source>
        <dbReference type="EMBL" id="VAW27645.1"/>
    </source>
</evidence>
<keyword evidence="2" id="KW-0808">Transferase</keyword>
<dbReference type="EC" id="2.7.6.3" evidence="2"/>
<keyword evidence="2" id="KW-0418">Kinase</keyword>
<dbReference type="EC" id="2.7.1.76" evidence="2"/>
<dbReference type="AlphaFoldDB" id="A0A3B0U9K8"/>
<dbReference type="GO" id="GO:0005524">
    <property type="term" value="F:ATP binding"/>
    <property type="evidence" value="ECO:0007669"/>
    <property type="project" value="InterPro"/>
</dbReference>
<dbReference type="GO" id="GO:0004138">
    <property type="term" value="F:deoxyguanosine kinase activity"/>
    <property type="evidence" value="ECO:0007669"/>
    <property type="project" value="UniProtKB-EC"/>
</dbReference>
<dbReference type="SUPFAM" id="SSF52540">
    <property type="entry name" value="P-loop containing nucleoside triphosphate hydrolases"/>
    <property type="match status" value="1"/>
</dbReference>
<feature type="domain" description="Deoxynucleoside kinase" evidence="1">
    <location>
        <begin position="6"/>
        <end position="198"/>
    </location>
</feature>
<organism evidence="2">
    <name type="scientific">hydrothermal vent metagenome</name>
    <dbReference type="NCBI Taxonomy" id="652676"/>
    <lineage>
        <taxon>unclassified sequences</taxon>
        <taxon>metagenomes</taxon>
        <taxon>ecological metagenomes</taxon>
    </lineage>
</organism>
<dbReference type="InterPro" id="IPR002624">
    <property type="entry name" value="DCK/DGK"/>
</dbReference>
<dbReference type="Gene3D" id="3.40.50.300">
    <property type="entry name" value="P-loop containing nucleotide triphosphate hydrolases"/>
    <property type="match status" value="1"/>
</dbReference>
<dbReference type="PIRSF" id="PIRSF000705">
    <property type="entry name" value="DNK"/>
    <property type="match status" value="1"/>
</dbReference>
<dbReference type="InterPro" id="IPR050566">
    <property type="entry name" value="Deoxyribonucleoside_kinase"/>
</dbReference>
<sequence length="210" mass="25023">MRYNFIAIEGNIGAGKTSLATKISQDYNAHLILEQFEENSFLPKFYKEPEKYAFPLEMSFMASRYQQLKDQLLSMDLFKTFTISDYFIVKSLIFARQNLPQDEFKLYTSFFNIIYQQLPKPDILVYLYVNTERLQSNIKMRGRPYEQNIQDDYLNKIQGGYLEFIKQQKDLRILILDTNKLDFVNHSDDYRKITDVIDKNYDLGVHRIII</sequence>
<accession>A0A3B0U9K8</accession>
<dbReference type="PANTHER" id="PTHR10513:SF46">
    <property type="entry name" value="DEOXYGUANOSINE KINASE"/>
    <property type="match status" value="1"/>
</dbReference>
<dbReference type="EMBL" id="UOET01000141">
    <property type="protein sequence ID" value="VAW27645.1"/>
    <property type="molecule type" value="Genomic_DNA"/>
</dbReference>
<dbReference type="GO" id="GO:0003848">
    <property type="term" value="F:2-amino-4-hydroxy-6-hydroxymethyldihydropteridine diphosphokinase activity"/>
    <property type="evidence" value="ECO:0007669"/>
    <property type="project" value="UniProtKB-EC"/>
</dbReference>